<protein>
    <submittedName>
        <fullName evidence="9">MHS family MFS transporter</fullName>
    </submittedName>
</protein>
<feature type="transmembrane region" description="Helical" evidence="7">
    <location>
        <begin position="191"/>
        <end position="210"/>
    </location>
</feature>
<dbReference type="PANTHER" id="PTHR43045:SF2">
    <property type="entry name" value="INNER MEMBRANE METABOLITE TRANSPORT PROTEIN YHJE"/>
    <property type="match status" value="1"/>
</dbReference>
<dbReference type="FunFam" id="1.20.1250.20:FF:000001">
    <property type="entry name" value="Dicarboxylate MFS transporter"/>
    <property type="match status" value="1"/>
</dbReference>
<dbReference type="PROSITE" id="PS50850">
    <property type="entry name" value="MFS"/>
    <property type="match status" value="1"/>
</dbReference>
<dbReference type="InterPro" id="IPR036259">
    <property type="entry name" value="MFS_trans_sf"/>
</dbReference>
<dbReference type="OrthoDB" id="9783227at2"/>
<dbReference type="RefSeq" id="WP_145155898.1">
    <property type="nucleotide sequence ID" value="NZ_VNIM01000168.1"/>
</dbReference>
<dbReference type="CDD" id="cd17369">
    <property type="entry name" value="MFS_ShiA_like"/>
    <property type="match status" value="1"/>
</dbReference>
<keyword evidence="10" id="KW-1185">Reference proteome</keyword>
<dbReference type="Gene3D" id="1.20.1250.20">
    <property type="entry name" value="MFS general substrate transporter like domains"/>
    <property type="match status" value="2"/>
</dbReference>
<keyword evidence="4 7" id="KW-0812">Transmembrane</keyword>
<keyword evidence="3" id="KW-1003">Cell membrane</keyword>
<dbReference type="InterPro" id="IPR020846">
    <property type="entry name" value="MFS_dom"/>
</dbReference>
<keyword evidence="6 7" id="KW-0472">Membrane</keyword>
<organism evidence="9 10">
    <name type="scientific">Alterirhizorhabdus solaris</name>
    <dbReference type="NCBI Taxonomy" id="2529389"/>
    <lineage>
        <taxon>Bacteria</taxon>
        <taxon>Pseudomonadati</taxon>
        <taxon>Pseudomonadota</taxon>
        <taxon>Alphaproteobacteria</taxon>
        <taxon>Sphingomonadales</taxon>
        <taxon>Rhizorhabdaceae</taxon>
        <taxon>Alterirhizorhabdus</taxon>
    </lineage>
</organism>
<feature type="transmembrane region" description="Helical" evidence="7">
    <location>
        <begin position="281"/>
        <end position="303"/>
    </location>
</feature>
<keyword evidence="5 7" id="KW-1133">Transmembrane helix</keyword>
<feature type="transmembrane region" description="Helical" evidence="7">
    <location>
        <begin position="59"/>
        <end position="79"/>
    </location>
</feature>
<dbReference type="GO" id="GO:0022857">
    <property type="term" value="F:transmembrane transporter activity"/>
    <property type="evidence" value="ECO:0007669"/>
    <property type="project" value="InterPro"/>
</dbReference>
<feature type="transmembrane region" description="Helical" evidence="7">
    <location>
        <begin position="376"/>
        <end position="396"/>
    </location>
</feature>
<dbReference type="InterPro" id="IPR011701">
    <property type="entry name" value="MFS"/>
</dbReference>
<evidence type="ECO:0000256" key="2">
    <source>
        <dbReference type="ARBA" id="ARBA00022448"/>
    </source>
</evidence>
<dbReference type="GO" id="GO:0005886">
    <property type="term" value="C:plasma membrane"/>
    <property type="evidence" value="ECO:0007669"/>
    <property type="project" value="UniProtKB-SubCell"/>
</dbReference>
<gene>
    <name evidence="9" type="ORF">FOY91_20730</name>
</gene>
<proteinExistence type="predicted"/>
<feature type="transmembrane region" description="Helical" evidence="7">
    <location>
        <begin position="163"/>
        <end position="185"/>
    </location>
</feature>
<evidence type="ECO:0000256" key="1">
    <source>
        <dbReference type="ARBA" id="ARBA00004651"/>
    </source>
</evidence>
<feature type="transmembrane region" description="Helical" evidence="7">
    <location>
        <begin position="91"/>
        <end position="109"/>
    </location>
</feature>
<evidence type="ECO:0000256" key="3">
    <source>
        <dbReference type="ARBA" id="ARBA00022475"/>
    </source>
</evidence>
<comment type="subcellular location">
    <subcellularLocation>
        <location evidence="1">Cell membrane</location>
        <topology evidence="1">Multi-pass membrane protein</topology>
    </subcellularLocation>
</comment>
<name>A0A558QRR4_9SPHN</name>
<feature type="non-terminal residue" evidence="9">
    <location>
        <position position="409"/>
    </location>
</feature>
<evidence type="ECO:0000259" key="8">
    <source>
        <dbReference type="PROSITE" id="PS50850"/>
    </source>
</evidence>
<keyword evidence="2" id="KW-0813">Transport</keyword>
<evidence type="ECO:0000256" key="7">
    <source>
        <dbReference type="SAM" id="Phobius"/>
    </source>
</evidence>
<feature type="transmembrane region" description="Helical" evidence="7">
    <location>
        <begin position="310"/>
        <end position="331"/>
    </location>
</feature>
<evidence type="ECO:0000256" key="5">
    <source>
        <dbReference type="ARBA" id="ARBA00022989"/>
    </source>
</evidence>
<feature type="domain" description="Major facilitator superfamily (MFS) profile" evidence="8">
    <location>
        <begin position="18"/>
        <end position="409"/>
    </location>
</feature>
<dbReference type="AlphaFoldDB" id="A0A558QRR4"/>
<evidence type="ECO:0000313" key="9">
    <source>
        <dbReference type="EMBL" id="TVV69825.1"/>
    </source>
</evidence>
<dbReference type="SUPFAM" id="SSF103473">
    <property type="entry name" value="MFS general substrate transporter"/>
    <property type="match status" value="1"/>
</dbReference>
<dbReference type="Proteomes" id="UP000318681">
    <property type="component" value="Unassembled WGS sequence"/>
</dbReference>
<reference evidence="9 10" key="1">
    <citation type="submission" date="2019-07" db="EMBL/GenBank/DDBJ databases">
        <title>Sphingomonas solaris sp. nov., isolated from a solar panel from Boston, Massachusetts.</title>
        <authorList>
            <person name="Tanner K."/>
            <person name="Pascual J."/>
            <person name="Mancuso C."/>
            <person name="Pereto J."/>
            <person name="Khalil A."/>
            <person name="Vilanova C."/>
        </authorList>
    </citation>
    <scope>NUCLEOTIDE SEQUENCE [LARGE SCALE GENOMIC DNA]</scope>
    <source>
        <strain evidence="9 10">R4DWN</strain>
    </source>
</reference>
<evidence type="ECO:0000256" key="4">
    <source>
        <dbReference type="ARBA" id="ARBA00022692"/>
    </source>
</evidence>
<dbReference type="EMBL" id="VNIM01000168">
    <property type="protein sequence ID" value="TVV69825.1"/>
    <property type="molecule type" value="Genomic_DNA"/>
</dbReference>
<sequence>MATTGATGAVTPPSTRRVLGASLVGTAVEFYDFYIYATAASLVFGPLFFPVSSPSAQLLAAYASFGLAFLARPLGASVFGHFGDRVGRKSTLVASLLTMGGCTTAIAFLPTYADIGWWAPLLLCLLRFGQGFGLGGEWGGAALLAVENAPPGWRARFGMVPQLGAPVGFIAANGLFLILGVALTPDQFRDWGWRLPFLASALLVGVGLWVRLKLTETPVFAAAMAEAPPPRVPLAEVMRHHLREVVAGTFAVVACFAIFYIATAFALGYGTTTLGIPRESFLGLQLGAILFMALGIVASGWLADRTNPRRILMGGCIGTVLAGFLLAPLMGDGSLPAIFAFLSLALLLMGFVYGPLGAWLPGLFPAHVRYTGASMAFNMGGIIGGALAPIISQALADRGGLPLVGVYLG</sequence>
<dbReference type="Pfam" id="PF07690">
    <property type="entry name" value="MFS_1"/>
    <property type="match status" value="1"/>
</dbReference>
<comment type="caution">
    <text evidence="9">The sequence shown here is derived from an EMBL/GenBank/DDBJ whole genome shotgun (WGS) entry which is preliminary data.</text>
</comment>
<evidence type="ECO:0000313" key="10">
    <source>
        <dbReference type="Proteomes" id="UP000318681"/>
    </source>
</evidence>
<evidence type="ECO:0000256" key="6">
    <source>
        <dbReference type="ARBA" id="ARBA00023136"/>
    </source>
</evidence>
<dbReference type="PANTHER" id="PTHR43045">
    <property type="entry name" value="SHIKIMATE TRANSPORTER"/>
    <property type="match status" value="1"/>
</dbReference>
<accession>A0A558QRR4</accession>
<feature type="transmembrane region" description="Helical" evidence="7">
    <location>
        <begin position="245"/>
        <end position="269"/>
    </location>
</feature>
<feature type="transmembrane region" description="Helical" evidence="7">
    <location>
        <begin position="337"/>
        <end position="364"/>
    </location>
</feature>